<dbReference type="AlphaFoldDB" id="A0A6I4UM98"/>
<evidence type="ECO:0000313" key="9">
    <source>
        <dbReference type="Proteomes" id="UP000548685"/>
    </source>
</evidence>
<evidence type="ECO:0000313" key="6">
    <source>
        <dbReference type="EMBL" id="MBB3777245.1"/>
    </source>
</evidence>
<comment type="subcellular location">
    <subcellularLocation>
        <location evidence="1">Membrane</location>
        <topology evidence="1">Multi-pass membrane protein</topology>
    </subcellularLocation>
</comment>
<keyword evidence="4 5" id="KW-0472">Membrane</keyword>
<dbReference type="Proteomes" id="UP000548685">
    <property type="component" value="Unassembled WGS sequence"/>
</dbReference>
<accession>A0A6I4UM98</accession>
<dbReference type="Gene3D" id="1.20.1740.10">
    <property type="entry name" value="Amino acid/polyamine transporter I"/>
    <property type="match status" value="1"/>
</dbReference>
<evidence type="ECO:0000256" key="2">
    <source>
        <dbReference type="ARBA" id="ARBA00022692"/>
    </source>
</evidence>
<gene>
    <name evidence="6" type="ORF">FHS52_003242</name>
    <name evidence="7" type="ORF">GRI59_15405</name>
</gene>
<keyword evidence="2 5" id="KW-0812">Transmembrane</keyword>
<evidence type="ECO:0000256" key="1">
    <source>
        <dbReference type="ARBA" id="ARBA00004141"/>
    </source>
</evidence>
<dbReference type="RefSeq" id="WP_160762143.1">
    <property type="nucleotide sequence ID" value="NZ_BAAADZ010000006.1"/>
</dbReference>
<feature type="transmembrane region" description="Helical" evidence="5">
    <location>
        <begin position="163"/>
        <end position="180"/>
    </location>
</feature>
<feature type="transmembrane region" description="Helical" evidence="5">
    <location>
        <begin position="132"/>
        <end position="151"/>
    </location>
</feature>
<dbReference type="InterPro" id="IPR002293">
    <property type="entry name" value="AA/rel_permease1"/>
</dbReference>
<evidence type="ECO:0000256" key="5">
    <source>
        <dbReference type="SAM" id="Phobius"/>
    </source>
</evidence>
<feature type="transmembrane region" description="Helical" evidence="5">
    <location>
        <begin position="104"/>
        <end position="126"/>
    </location>
</feature>
<dbReference type="GO" id="GO:0016020">
    <property type="term" value="C:membrane"/>
    <property type="evidence" value="ECO:0007669"/>
    <property type="project" value="UniProtKB-SubCell"/>
</dbReference>
<feature type="transmembrane region" description="Helical" evidence="5">
    <location>
        <begin position="396"/>
        <end position="419"/>
    </location>
</feature>
<evidence type="ECO:0000256" key="4">
    <source>
        <dbReference type="ARBA" id="ARBA00023136"/>
    </source>
</evidence>
<keyword evidence="9" id="KW-1185">Reference proteome</keyword>
<dbReference type="PIRSF" id="PIRSF006060">
    <property type="entry name" value="AA_transporter"/>
    <property type="match status" value="1"/>
</dbReference>
<comment type="caution">
    <text evidence="7">The sequence shown here is derived from an EMBL/GenBank/DDBJ whole genome shotgun (WGS) entry which is preliminary data.</text>
</comment>
<feature type="transmembrane region" description="Helical" evidence="5">
    <location>
        <begin position="340"/>
        <end position="360"/>
    </location>
</feature>
<feature type="transmembrane region" description="Helical" evidence="5">
    <location>
        <begin position="366"/>
        <end position="384"/>
    </location>
</feature>
<dbReference type="GO" id="GO:0015179">
    <property type="term" value="F:L-amino acid transmembrane transporter activity"/>
    <property type="evidence" value="ECO:0007669"/>
    <property type="project" value="TreeGrafter"/>
</dbReference>
<feature type="transmembrane region" description="Helical" evidence="5">
    <location>
        <begin position="285"/>
        <end position="309"/>
    </location>
</feature>
<dbReference type="Proteomes" id="UP000430021">
    <property type="component" value="Unassembled WGS sequence"/>
</dbReference>
<dbReference type="Pfam" id="PF13520">
    <property type="entry name" value="AA_permease_2"/>
    <property type="match status" value="1"/>
</dbReference>
<protein>
    <submittedName>
        <fullName evidence="6">APA family basic amino acid/polyamine antiporter</fullName>
    </submittedName>
    <submittedName>
        <fullName evidence="7">Amino acid permease</fullName>
    </submittedName>
</protein>
<name>A0A6I4UM98_9SPHN</name>
<reference evidence="7 8" key="1">
    <citation type="submission" date="2019-12" db="EMBL/GenBank/DDBJ databases">
        <title>Genomic-based taxomic classification of the family Erythrobacteraceae.</title>
        <authorList>
            <person name="Xu L."/>
        </authorList>
    </citation>
    <scope>NUCLEOTIDE SEQUENCE [LARGE SCALE GENOMIC DNA]</scope>
    <source>
        <strain evidence="7 8">JCM 10282</strain>
    </source>
</reference>
<keyword evidence="3 5" id="KW-1133">Transmembrane helix</keyword>
<feature type="transmembrane region" description="Helical" evidence="5">
    <location>
        <begin position="243"/>
        <end position="265"/>
    </location>
</feature>
<dbReference type="EMBL" id="JACICE010000007">
    <property type="protein sequence ID" value="MBB3777245.1"/>
    <property type="molecule type" value="Genomic_DNA"/>
</dbReference>
<reference evidence="6 9" key="2">
    <citation type="submission" date="2020-08" db="EMBL/GenBank/DDBJ databases">
        <title>Genomic Encyclopedia of Type Strains, Phase IV (KMG-IV): sequencing the most valuable type-strain genomes for metagenomic binning, comparative biology and taxonomic classification.</title>
        <authorList>
            <person name="Goeker M."/>
        </authorList>
    </citation>
    <scope>NUCLEOTIDE SEQUENCE [LARGE SCALE GENOMIC DNA]</scope>
    <source>
        <strain evidence="6 9">DSM 8510</strain>
    </source>
</reference>
<feature type="transmembrane region" description="Helical" evidence="5">
    <location>
        <begin position="200"/>
        <end position="222"/>
    </location>
</feature>
<evidence type="ECO:0000313" key="8">
    <source>
        <dbReference type="Proteomes" id="UP000430021"/>
    </source>
</evidence>
<dbReference type="EMBL" id="WTYB01000007">
    <property type="protein sequence ID" value="MXP39992.1"/>
    <property type="molecule type" value="Genomic_DNA"/>
</dbReference>
<proteinExistence type="predicted"/>
<feature type="transmembrane region" description="Helical" evidence="5">
    <location>
        <begin position="48"/>
        <end position="70"/>
    </location>
</feature>
<sequence length="455" mass="47238">MTAAASLPTPGQLQLRLGLVFALAVSVGNIIGSGIMRTPGLVADQVPVVWMVIALWTLGGLHVMLSANVASELITKLPKAGGTYVPVRAAFGESMGLLCGWTDWLANTAAIAALSAACATFLAAIFPALAAYQAPVAAGFALASIAINWPGVREGQIAQTAGSIVKVGLIVGVIAVAFLAEPIPVSEVVSRAGAGMNGAAPAVGFFAVIAAYQMIYGAYTGWHAPIYFVEEDANAARNLPRAMGVSILLVTAIYVAFNLSLLSALDMNALRTSELPVALVIGNAFGRSGGILVALLAIVIVAVAINALVMGTSRVLYGMARDGLFLPVAMRVNKGGTPHVALAITAAVAVPLIFSGAFVFLFKLVAALAIFAFFLFELSLFALRRQQPDLHRPFRAIGYPLLPALVCLLDLGLLIAFIAADPMSGVYMAGLIAVCTPVGVVLHRRRQRATFAMTT</sequence>
<dbReference type="PANTHER" id="PTHR11785:SF512">
    <property type="entry name" value="SOBREMESA, ISOFORM B"/>
    <property type="match status" value="1"/>
</dbReference>
<dbReference type="InterPro" id="IPR050598">
    <property type="entry name" value="AminoAcid_Transporter"/>
</dbReference>
<feature type="transmembrane region" description="Helical" evidence="5">
    <location>
        <begin position="425"/>
        <end position="443"/>
    </location>
</feature>
<evidence type="ECO:0000256" key="3">
    <source>
        <dbReference type="ARBA" id="ARBA00022989"/>
    </source>
</evidence>
<evidence type="ECO:0000313" key="7">
    <source>
        <dbReference type="EMBL" id="MXP39992.1"/>
    </source>
</evidence>
<feature type="transmembrane region" description="Helical" evidence="5">
    <location>
        <begin position="17"/>
        <end position="36"/>
    </location>
</feature>
<organism evidence="7 8">
    <name type="scientific">Erythrobacter ramosus</name>
    <dbReference type="NCBI Taxonomy" id="35811"/>
    <lineage>
        <taxon>Bacteria</taxon>
        <taxon>Pseudomonadati</taxon>
        <taxon>Pseudomonadota</taxon>
        <taxon>Alphaproteobacteria</taxon>
        <taxon>Sphingomonadales</taxon>
        <taxon>Erythrobacteraceae</taxon>
        <taxon>Erythrobacter/Porphyrobacter group</taxon>
        <taxon>Erythrobacter</taxon>
    </lineage>
</organism>
<dbReference type="PANTHER" id="PTHR11785">
    <property type="entry name" value="AMINO ACID TRANSPORTER"/>
    <property type="match status" value="1"/>
</dbReference>
<dbReference type="OrthoDB" id="9762947at2"/>